<evidence type="ECO:0000256" key="2">
    <source>
        <dbReference type="ARBA" id="ARBA00004496"/>
    </source>
</evidence>
<dbReference type="GO" id="GO:0005634">
    <property type="term" value="C:nucleus"/>
    <property type="evidence" value="ECO:0007669"/>
    <property type="project" value="UniProtKB-SubCell"/>
</dbReference>
<feature type="domain" description="Zinc-finger" evidence="11">
    <location>
        <begin position="278"/>
        <end position="354"/>
    </location>
</feature>
<keyword evidence="3" id="KW-0963">Cytoplasm</keyword>
<dbReference type="PANTHER" id="PTHR31169:SF8">
    <property type="entry name" value="ZINC-FINGER DOMAIN OF MONOAMINE-OXIDASE A REPRESSOR R1 PROTEIN"/>
    <property type="match status" value="1"/>
</dbReference>
<evidence type="ECO:0000256" key="7">
    <source>
        <dbReference type="ARBA" id="ARBA00023015"/>
    </source>
</evidence>
<dbReference type="AlphaFoldDB" id="A0AAD4QJJ3"/>
<name>A0AAD4QJJ3_9AGAM</name>
<comment type="caution">
    <text evidence="12">The sequence shown here is derived from an EMBL/GenBank/DDBJ whole genome shotgun (WGS) entry which is preliminary data.</text>
</comment>
<evidence type="ECO:0000256" key="6">
    <source>
        <dbReference type="ARBA" id="ARBA00022843"/>
    </source>
</evidence>
<feature type="compositionally biased region" description="Gly residues" evidence="10">
    <location>
        <begin position="1"/>
        <end position="11"/>
    </location>
</feature>
<evidence type="ECO:0000256" key="5">
    <source>
        <dbReference type="ARBA" id="ARBA00022553"/>
    </source>
</evidence>
<keyword evidence="5" id="KW-0597">Phosphoprotein</keyword>
<keyword evidence="9" id="KW-0539">Nucleus</keyword>
<feature type="region of interest" description="Disordered" evidence="10">
    <location>
        <begin position="589"/>
        <end position="612"/>
    </location>
</feature>
<dbReference type="Proteomes" id="UP001203297">
    <property type="component" value="Unassembled WGS sequence"/>
</dbReference>
<evidence type="ECO:0000256" key="3">
    <source>
        <dbReference type="ARBA" id="ARBA00022490"/>
    </source>
</evidence>
<keyword evidence="4" id="KW-1017">Isopeptide bond</keyword>
<keyword evidence="13" id="KW-1185">Reference proteome</keyword>
<feature type="region of interest" description="Disordered" evidence="10">
    <location>
        <begin position="215"/>
        <end position="259"/>
    </location>
</feature>
<dbReference type="CDD" id="cd00065">
    <property type="entry name" value="FYVE_like_SF"/>
    <property type="match status" value="1"/>
</dbReference>
<organism evidence="12 13">
    <name type="scientific">Multifurca ochricompacta</name>
    <dbReference type="NCBI Taxonomy" id="376703"/>
    <lineage>
        <taxon>Eukaryota</taxon>
        <taxon>Fungi</taxon>
        <taxon>Dikarya</taxon>
        <taxon>Basidiomycota</taxon>
        <taxon>Agaricomycotina</taxon>
        <taxon>Agaricomycetes</taxon>
        <taxon>Russulales</taxon>
        <taxon>Russulaceae</taxon>
        <taxon>Multifurca</taxon>
    </lineage>
</organism>
<protein>
    <recommendedName>
        <fullName evidence="11">Zinc-finger domain-containing protein</fullName>
    </recommendedName>
</protein>
<accession>A0AAD4QJJ3</accession>
<evidence type="ECO:0000256" key="9">
    <source>
        <dbReference type="ARBA" id="ARBA00023242"/>
    </source>
</evidence>
<evidence type="ECO:0000313" key="12">
    <source>
        <dbReference type="EMBL" id="KAI0292223.1"/>
    </source>
</evidence>
<keyword evidence="6" id="KW-0832">Ubl conjugation</keyword>
<dbReference type="EMBL" id="WTXG01000127">
    <property type="protein sequence ID" value="KAI0292223.1"/>
    <property type="molecule type" value="Genomic_DNA"/>
</dbReference>
<feature type="region of interest" description="Disordered" evidence="10">
    <location>
        <begin position="454"/>
        <end position="475"/>
    </location>
</feature>
<feature type="compositionally biased region" description="Basic and acidic residues" evidence="10">
    <location>
        <begin position="238"/>
        <end position="247"/>
    </location>
</feature>
<evidence type="ECO:0000256" key="1">
    <source>
        <dbReference type="ARBA" id="ARBA00004123"/>
    </source>
</evidence>
<reference evidence="12" key="1">
    <citation type="journal article" date="2022" name="New Phytol.">
        <title>Evolutionary transition to the ectomycorrhizal habit in the genomes of a hyperdiverse lineage of mushroom-forming fungi.</title>
        <authorList>
            <person name="Looney B."/>
            <person name="Miyauchi S."/>
            <person name="Morin E."/>
            <person name="Drula E."/>
            <person name="Courty P.E."/>
            <person name="Kohler A."/>
            <person name="Kuo A."/>
            <person name="LaButti K."/>
            <person name="Pangilinan J."/>
            <person name="Lipzen A."/>
            <person name="Riley R."/>
            <person name="Andreopoulos W."/>
            <person name="He G."/>
            <person name="Johnson J."/>
            <person name="Nolan M."/>
            <person name="Tritt A."/>
            <person name="Barry K.W."/>
            <person name="Grigoriev I.V."/>
            <person name="Nagy L.G."/>
            <person name="Hibbett D."/>
            <person name="Henrissat B."/>
            <person name="Matheny P.B."/>
            <person name="Labbe J."/>
            <person name="Martin F.M."/>
        </authorList>
    </citation>
    <scope>NUCLEOTIDE SEQUENCE</scope>
    <source>
        <strain evidence="12">BPL690</strain>
    </source>
</reference>
<gene>
    <name evidence="12" type="ORF">B0F90DRAFT_281454</name>
</gene>
<evidence type="ECO:0000256" key="4">
    <source>
        <dbReference type="ARBA" id="ARBA00022499"/>
    </source>
</evidence>
<evidence type="ECO:0000256" key="8">
    <source>
        <dbReference type="ARBA" id="ARBA00023163"/>
    </source>
</evidence>
<comment type="subcellular location">
    <subcellularLocation>
        <location evidence="2">Cytoplasm</location>
    </subcellularLocation>
    <subcellularLocation>
        <location evidence="1">Nucleus</location>
    </subcellularLocation>
</comment>
<evidence type="ECO:0000256" key="10">
    <source>
        <dbReference type="SAM" id="MobiDB-lite"/>
    </source>
</evidence>
<feature type="compositionally biased region" description="Polar residues" evidence="10">
    <location>
        <begin position="603"/>
        <end position="612"/>
    </location>
</feature>
<evidence type="ECO:0000313" key="13">
    <source>
        <dbReference type="Proteomes" id="UP001203297"/>
    </source>
</evidence>
<keyword evidence="7" id="KW-0805">Transcription regulation</keyword>
<feature type="region of interest" description="Disordered" evidence="10">
    <location>
        <begin position="366"/>
        <end position="395"/>
    </location>
</feature>
<dbReference type="InterPro" id="IPR040221">
    <property type="entry name" value="CDCA7/CDA7L"/>
</dbReference>
<evidence type="ECO:0000259" key="11">
    <source>
        <dbReference type="Pfam" id="PF10497"/>
    </source>
</evidence>
<keyword evidence="8" id="KW-0804">Transcription</keyword>
<dbReference type="GO" id="GO:0006355">
    <property type="term" value="P:regulation of DNA-templated transcription"/>
    <property type="evidence" value="ECO:0007669"/>
    <property type="project" value="InterPro"/>
</dbReference>
<dbReference type="PANTHER" id="PTHR31169">
    <property type="entry name" value="OS05G0300700 PROTEIN"/>
    <property type="match status" value="1"/>
</dbReference>
<dbReference type="GO" id="GO:0005737">
    <property type="term" value="C:cytoplasm"/>
    <property type="evidence" value="ECO:0007669"/>
    <property type="project" value="UniProtKB-SubCell"/>
</dbReference>
<feature type="region of interest" description="Disordered" evidence="10">
    <location>
        <begin position="1"/>
        <end position="26"/>
    </location>
</feature>
<sequence>MAIGDGDGGGEPARERQVPDQVEASDVVVPPHALRISAAAHPEGPMLGFLLPEPGVGASADVDTDASSIGADIGVNMGSDLGFFLDTLSPRPGAGAGWIDWGTGQVFSAAATGISTSMAAAGEYTGDGTIDPSVLGGNIGSPGKFRLDMNHAVAAGSPSGYAMNNEDEDVDMDEEEEEEDVIGMLFEDPIDGDGDDLGSKGKSKATVNPQRIGARIRRKSWRKALGDEQTEQSVKKSGGRDEYKNKYQEGPSAPASMSLRLRSPTRPARGSIHSSMPAEMTFCHHCRRKTRRPKMHCTRIKESTGQRCRKAFCDLCIEKRYPELTFDVLVPAFACPSCRNFCNCSHCSRARGEAYVPERNGGWRKWGTSPKTRAIADNSNDKGPAKARKRARTSSATVEKVLKGPSLMKTYEARSTALFTVSGEPLGEVFLNGGNVAHVVLTQQQPIMKAPSASSASAPQLTLKTPAPPATSVPVPRRKRRIHVYIGKQLKAWGRVVLIPEPNEEKQKQKKKARAGRGKGKRTRMRVRLFVGSEEPLLLGCMGKRQKRSASLALALTSASGVEDDEDVDVEGVDEGCEGVWPGEYAILPGSVDGPPSQPPPSTTDLSSNTQTALRITPDEVERAIGAAFAAGTQQPQGIDKF</sequence>
<dbReference type="InterPro" id="IPR018866">
    <property type="entry name" value="Znf-4CXXC_R1"/>
</dbReference>
<dbReference type="Pfam" id="PF10497">
    <property type="entry name" value="zf-4CXXC_R1"/>
    <property type="match status" value="1"/>
</dbReference>
<proteinExistence type="predicted"/>